<dbReference type="InterPro" id="IPR007145">
    <property type="entry name" value="MAP65_Ase1_PRC1"/>
</dbReference>
<keyword evidence="6" id="KW-1185">Reference proteome</keyword>
<reference evidence="6" key="1">
    <citation type="journal article" date="2020" name="Nat. Commun.">
        <title>Genome sequence of the cluster root forming white lupin.</title>
        <authorList>
            <person name="Hufnagel B."/>
            <person name="Marques A."/>
            <person name="Soriano A."/>
            <person name="Marques L."/>
            <person name="Divol F."/>
            <person name="Doumas P."/>
            <person name="Sallet E."/>
            <person name="Mancinotti D."/>
            <person name="Carrere S."/>
            <person name="Marande W."/>
            <person name="Arribat S."/>
            <person name="Keller J."/>
            <person name="Huneau C."/>
            <person name="Blein T."/>
            <person name="Aime D."/>
            <person name="Laguerre M."/>
            <person name="Taylor J."/>
            <person name="Schubert V."/>
            <person name="Nelson M."/>
            <person name="Geu-Flores F."/>
            <person name="Crespi M."/>
            <person name="Gallardo-Guerrero K."/>
            <person name="Delaux P.-M."/>
            <person name="Salse J."/>
            <person name="Berges H."/>
            <person name="Guyot R."/>
            <person name="Gouzy J."/>
            <person name="Peret B."/>
        </authorList>
    </citation>
    <scope>NUCLEOTIDE SEQUENCE [LARGE SCALE GENOMIC DNA]</scope>
    <source>
        <strain evidence="6">cv. Amiga</strain>
    </source>
</reference>
<dbReference type="GO" id="GO:0008017">
    <property type="term" value="F:microtubule binding"/>
    <property type="evidence" value="ECO:0007669"/>
    <property type="project" value="InterPro"/>
</dbReference>
<dbReference type="GO" id="GO:0000911">
    <property type="term" value="P:cytokinesis by cell plate formation"/>
    <property type="evidence" value="ECO:0007669"/>
    <property type="project" value="TreeGrafter"/>
</dbReference>
<dbReference type="GO" id="GO:0000226">
    <property type="term" value="P:microtubule cytoskeleton organization"/>
    <property type="evidence" value="ECO:0007669"/>
    <property type="project" value="InterPro"/>
</dbReference>
<name>A0A6A4NBW8_LUPAL</name>
<evidence type="ECO:0000256" key="4">
    <source>
        <dbReference type="ARBA" id="ARBA00023212"/>
    </source>
</evidence>
<comment type="caution">
    <text evidence="5">The sequence shown here is derived from an EMBL/GenBank/DDBJ whole genome shotgun (WGS) entry which is preliminary data.</text>
</comment>
<evidence type="ECO:0000313" key="6">
    <source>
        <dbReference type="Proteomes" id="UP000447434"/>
    </source>
</evidence>
<keyword evidence="4" id="KW-0963">Cytoplasm</keyword>
<keyword evidence="3" id="KW-0493">Microtubule</keyword>
<dbReference type="AlphaFoldDB" id="A0A6A4NBW8"/>
<dbReference type="Proteomes" id="UP000447434">
    <property type="component" value="Unassembled WGS sequence"/>
</dbReference>
<dbReference type="PANTHER" id="PTHR19321:SF41">
    <property type="entry name" value="FASCETTO-RELATED"/>
    <property type="match status" value="1"/>
</dbReference>
<evidence type="ECO:0000256" key="3">
    <source>
        <dbReference type="ARBA" id="ARBA00022701"/>
    </source>
</evidence>
<dbReference type="GO" id="GO:0005819">
    <property type="term" value="C:spindle"/>
    <property type="evidence" value="ECO:0007669"/>
    <property type="project" value="TreeGrafter"/>
</dbReference>
<sequence>MSVYFQGITINYDLYDFKAPRSDITWSIHLWLQDLSSQLIDLWNLMDTHPEERKLFDHVYLLYLSFCNDVTVTGALALDLIEQAEVEVDRLDH</sequence>
<protein>
    <submittedName>
        <fullName evidence="5">Putative microtubule-associated protein, MAP65/Ase1/PRC1</fullName>
    </submittedName>
</protein>
<organism evidence="5 6">
    <name type="scientific">Lupinus albus</name>
    <name type="common">White lupine</name>
    <name type="synonym">Lupinus termis</name>
    <dbReference type="NCBI Taxonomy" id="3870"/>
    <lineage>
        <taxon>Eukaryota</taxon>
        <taxon>Viridiplantae</taxon>
        <taxon>Streptophyta</taxon>
        <taxon>Embryophyta</taxon>
        <taxon>Tracheophyta</taxon>
        <taxon>Spermatophyta</taxon>
        <taxon>Magnoliopsida</taxon>
        <taxon>eudicotyledons</taxon>
        <taxon>Gunneridae</taxon>
        <taxon>Pentapetalae</taxon>
        <taxon>rosids</taxon>
        <taxon>fabids</taxon>
        <taxon>Fabales</taxon>
        <taxon>Fabaceae</taxon>
        <taxon>Papilionoideae</taxon>
        <taxon>50 kb inversion clade</taxon>
        <taxon>genistoids sensu lato</taxon>
        <taxon>core genistoids</taxon>
        <taxon>Genisteae</taxon>
        <taxon>Lupinus</taxon>
    </lineage>
</organism>
<evidence type="ECO:0000313" key="5">
    <source>
        <dbReference type="EMBL" id="KAE9584128.1"/>
    </source>
</evidence>
<dbReference type="OrthoDB" id="642895at2759"/>
<evidence type="ECO:0000256" key="2">
    <source>
        <dbReference type="ARBA" id="ARBA00006187"/>
    </source>
</evidence>
<dbReference type="PANTHER" id="PTHR19321">
    <property type="entry name" value="PROTEIN REGULATOR OF CYTOKINESIS 1 PRC1-RELATED"/>
    <property type="match status" value="1"/>
</dbReference>
<evidence type="ECO:0000256" key="1">
    <source>
        <dbReference type="ARBA" id="ARBA00004245"/>
    </source>
</evidence>
<comment type="subcellular location">
    <subcellularLocation>
        <location evidence="1">Cytoplasm</location>
        <location evidence="1">Cytoskeleton</location>
    </subcellularLocation>
</comment>
<accession>A0A6A4NBW8</accession>
<proteinExistence type="inferred from homology"/>
<dbReference type="GO" id="GO:0005874">
    <property type="term" value="C:microtubule"/>
    <property type="evidence" value="ECO:0007669"/>
    <property type="project" value="UniProtKB-KW"/>
</dbReference>
<dbReference type="GO" id="GO:0005737">
    <property type="term" value="C:cytoplasm"/>
    <property type="evidence" value="ECO:0007669"/>
    <property type="project" value="TreeGrafter"/>
</dbReference>
<comment type="similarity">
    <text evidence="2">Belongs to the MAP65/ASE1 family.</text>
</comment>
<keyword evidence="4" id="KW-0206">Cytoskeleton</keyword>
<gene>
    <name evidence="5" type="ORF">Lalb_Chr00c48g0412971</name>
</gene>
<dbReference type="EMBL" id="WOCE01000073">
    <property type="protein sequence ID" value="KAE9584128.1"/>
    <property type="molecule type" value="Genomic_DNA"/>
</dbReference>